<evidence type="ECO:0000313" key="1">
    <source>
        <dbReference type="EMBL" id="OEH78774.1"/>
    </source>
</evidence>
<dbReference type="EMBL" id="JROU02000622">
    <property type="protein sequence ID" value="OEH78774.1"/>
    <property type="molecule type" value="Genomic_DNA"/>
</dbReference>
<dbReference type="VEuPathDB" id="ToxoDB:cyc_04795"/>
<dbReference type="Proteomes" id="UP000095192">
    <property type="component" value="Unassembled WGS sequence"/>
</dbReference>
<dbReference type="AlphaFoldDB" id="A0A1D3D5Q5"/>
<evidence type="ECO:0000313" key="2">
    <source>
        <dbReference type="Proteomes" id="UP000095192"/>
    </source>
</evidence>
<proteinExistence type="predicted"/>
<comment type="caution">
    <text evidence="1">The sequence shown here is derived from an EMBL/GenBank/DDBJ whole genome shotgun (WGS) entry which is preliminary data.</text>
</comment>
<reference evidence="1 2" key="1">
    <citation type="journal article" date="2016" name="BMC Genomics">
        <title>Comparative genomics reveals Cyclospora cayetanensis possesses coccidia-like metabolism and invasion components but unique surface antigens.</title>
        <authorList>
            <person name="Liu S."/>
            <person name="Wang L."/>
            <person name="Zheng H."/>
            <person name="Xu Z."/>
            <person name="Roellig D.M."/>
            <person name="Li N."/>
            <person name="Frace M.A."/>
            <person name="Tang K."/>
            <person name="Arrowood M.J."/>
            <person name="Moss D.M."/>
            <person name="Zhang L."/>
            <person name="Feng Y."/>
            <person name="Xiao L."/>
        </authorList>
    </citation>
    <scope>NUCLEOTIDE SEQUENCE [LARGE SCALE GENOMIC DNA]</scope>
    <source>
        <strain evidence="1 2">CHN_HEN01</strain>
    </source>
</reference>
<dbReference type="InParanoid" id="A0A1D3D5Q5"/>
<gene>
    <name evidence="1" type="ORF">cyc_04795</name>
</gene>
<sequence>MAAFTSLAGVACRSCDGFMCVCSTDTPTGAALFLWVHARLSFPPCFLLVESAAAAPSEAEQRRQQQQPLEKGCCVFTPAASSAP</sequence>
<organism evidence="1 2">
    <name type="scientific">Cyclospora cayetanensis</name>
    <dbReference type="NCBI Taxonomy" id="88456"/>
    <lineage>
        <taxon>Eukaryota</taxon>
        <taxon>Sar</taxon>
        <taxon>Alveolata</taxon>
        <taxon>Apicomplexa</taxon>
        <taxon>Conoidasida</taxon>
        <taxon>Coccidia</taxon>
        <taxon>Eucoccidiorida</taxon>
        <taxon>Eimeriorina</taxon>
        <taxon>Eimeriidae</taxon>
        <taxon>Cyclospora</taxon>
    </lineage>
</organism>
<name>A0A1D3D5Q5_9EIME</name>
<keyword evidence="2" id="KW-1185">Reference proteome</keyword>
<accession>A0A1D3D5Q5</accession>
<protein>
    <submittedName>
        <fullName evidence="1">Uncharacterized protein</fullName>
    </submittedName>
</protein>